<feature type="compositionally biased region" description="Polar residues" evidence="1">
    <location>
        <begin position="113"/>
        <end position="137"/>
    </location>
</feature>
<dbReference type="KEGG" id="ble:BleG1_2503"/>
<dbReference type="OrthoDB" id="2942264at2"/>
<evidence type="ECO:0000313" key="2">
    <source>
        <dbReference type="EMBL" id="AIC95070.1"/>
    </source>
</evidence>
<evidence type="ECO:0000256" key="1">
    <source>
        <dbReference type="SAM" id="MobiDB-lite"/>
    </source>
</evidence>
<keyword evidence="3" id="KW-1185">Reference proteome</keyword>
<accession>A0A060LZ88</accession>
<evidence type="ECO:0000313" key="3">
    <source>
        <dbReference type="Proteomes" id="UP000027142"/>
    </source>
</evidence>
<dbReference type="STRING" id="1246626.BleG1_2503"/>
<feature type="compositionally biased region" description="Basic and acidic residues" evidence="1">
    <location>
        <begin position="87"/>
        <end position="111"/>
    </location>
</feature>
<protein>
    <submittedName>
        <fullName evidence="2">Uncharacterized protein</fullName>
    </submittedName>
</protein>
<dbReference type="AlphaFoldDB" id="A0A060LZ88"/>
<dbReference type="RefSeq" id="WP_038481368.1">
    <property type="nucleotide sequence ID" value="NZ_CP003923.1"/>
</dbReference>
<feature type="compositionally biased region" description="Polar residues" evidence="1">
    <location>
        <begin position="66"/>
        <end position="83"/>
    </location>
</feature>
<proteinExistence type="predicted"/>
<dbReference type="EMBL" id="CP003923">
    <property type="protein sequence ID" value="AIC95070.1"/>
    <property type="molecule type" value="Genomic_DNA"/>
</dbReference>
<sequence>MTQSTSRLTPVQLHQRLIHAESEIVRLNKELERYKNDYHYNMIDELLAENKELLDECSRLKEQAPMNENQSQKTSSQTESMESTAIVEKKQDEQKDEQKDEQQPSQSHDESVFFSSKASLPNQPDSLEDNSQTSWFTRSIKARSKK</sequence>
<dbReference type="eggNOG" id="ENOG5030D93">
    <property type="taxonomic scope" value="Bacteria"/>
</dbReference>
<gene>
    <name evidence="2" type="ORF">BleG1_2503</name>
</gene>
<feature type="region of interest" description="Disordered" evidence="1">
    <location>
        <begin position="58"/>
        <end position="146"/>
    </location>
</feature>
<reference evidence="2 3" key="1">
    <citation type="journal article" date="2014" name="Gene">
        <title>A comparative genomic analysis of the alkalitolerant soil bacterium Bacillus lehensis G1.</title>
        <authorList>
            <person name="Noor Y.M."/>
            <person name="Samsulrizal N.H."/>
            <person name="Jema'on N.A."/>
            <person name="Low K.O."/>
            <person name="Ramli A.N."/>
            <person name="Alias N.I."/>
            <person name="Damis S.I."/>
            <person name="Fuzi S.F."/>
            <person name="Isa M.N."/>
            <person name="Murad A.M."/>
            <person name="Raih M.F."/>
            <person name="Bakar F.D."/>
            <person name="Najimudin N."/>
            <person name="Mahadi N.M."/>
            <person name="Illias R.M."/>
        </authorList>
    </citation>
    <scope>NUCLEOTIDE SEQUENCE [LARGE SCALE GENOMIC DNA]</scope>
    <source>
        <strain evidence="2 3">G1</strain>
    </source>
</reference>
<organism evidence="2 3">
    <name type="scientific">Shouchella lehensis G1</name>
    <dbReference type="NCBI Taxonomy" id="1246626"/>
    <lineage>
        <taxon>Bacteria</taxon>
        <taxon>Bacillati</taxon>
        <taxon>Bacillota</taxon>
        <taxon>Bacilli</taxon>
        <taxon>Bacillales</taxon>
        <taxon>Bacillaceae</taxon>
        <taxon>Shouchella</taxon>
    </lineage>
</organism>
<dbReference type="Proteomes" id="UP000027142">
    <property type="component" value="Chromosome"/>
</dbReference>
<dbReference type="HOGENOM" id="CLU_1773683_0_0_9"/>
<name>A0A060LZ88_9BACI</name>
<dbReference type="PATRIC" id="fig|1246626.3.peg.2492"/>